<organism evidence="2 3">
    <name type="scientific">Arachis hypogaea</name>
    <name type="common">Peanut</name>
    <dbReference type="NCBI Taxonomy" id="3818"/>
    <lineage>
        <taxon>Eukaryota</taxon>
        <taxon>Viridiplantae</taxon>
        <taxon>Streptophyta</taxon>
        <taxon>Embryophyta</taxon>
        <taxon>Tracheophyta</taxon>
        <taxon>Spermatophyta</taxon>
        <taxon>Magnoliopsida</taxon>
        <taxon>eudicotyledons</taxon>
        <taxon>Gunneridae</taxon>
        <taxon>Pentapetalae</taxon>
        <taxon>rosids</taxon>
        <taxon>fabids</taxon>
        <taxon>Fabales</taxon>
        <taxon>Fabaceae</taxon>
        <taxon>Papilionoideae</taxon>
        <taxon>50 kb inversion clade</taxon>
        <taxon>dalbergioids sensu lato</taxon>
        <taxon>Dalbergieae</taxon>
        <taxon>Pterocarpus clade</taxon>
        <taxon>Arachis</taxon>
    </lineage>
</organism>
<dbReference type="EMBL" id="SDMP01000004">
    <property type="protein sequence ID" value="RYR60853.1"/>
    <property type="molecule type" value="Genomic_DNA"/>
</dbReference>
<protein>
    <submittedName>
        <fullName evidence="2">Uncharacterized protein</fullName>
    </submittedName>
</protein>
<accession>A0A445DCH4</accession>
<dbReference type="AlphaFoldDB" id="A0A445DCH4"/>
<comment type="caution">
    <text evidence="2">The sequence shown here is derived from an EMBL/GenBank/DDBJ whole genome shotgun (WGS) entry which is preliminary data.</text>
</comment>
<gene>
    <name evidence="2" type="ORF">Ahy_A04g017919</name>
</gene>
<feature type="compositionally biased region" description="Low complexity" evidence="1">
    <location>
        <begin position="166"/>
        <end position="179"/>
    </location>
</feature>
<proteinExistence type="predicted"/>
<feature type="compositionally biased region" description="Basic residues" evidence="1">
    <location>
        <begin position="31"/>
        <end position="42"/>
    </location>
</feature>
<sequence length="221" mass="25124">MCYQEVIYPLNGLELWERTQYDDVIPLPYKKPSHRPVKKRKRWAADEDNRSQTHMSRRGEVQRCSNCGGVEHKKNGCSQPKKRAQSSTKRAKNNAPKLAPDQTVWGERKRNTTPLPTNLSASHTRKIPTRSKKREVRPTTEAPQSKKASTKPKKPSTQPNILSQPKNKAASAATSTNNKQHPSQPSVRKKKFSVIQCSAPHLPLQKLRLMAKLPPSQWKNL</sequence>
<feature type="compositionally biased region" description="Basic and acidic residues" evidence="1">
    <location>
        <begin position="43"/>
        <end position="61"/>
    </location>
</feature>
<evidence type="ECO:0000256" key="1">
    <source>
        <dbReference type="SAM" id="MobiDB-lite"/>
    </source>
</evidence>
<feature type="region of interest" description="Disordered" evidence="1">
    <location>
        <begin position="27"/>
        <end position="192"/>
    </location>
</feature>
<evidence type="ECO:0000313" key="2">
    <source>
        <dbReference type="EMBL" id="RYR60853.1"/>
    </source>
</evidence>
<dbReference type="Proteomes" id="UP000289738">
    <property type="component" value="Chromosome A04"/>
</dbReference>
<feature type="compositionally biased region" description="Basic residues" evidence="1">
    <location>
        <begin position="123"/>
        <end position="135"/>
    </location>
</feature>
<reference evidence="2 3" key="1">
    <citation type="submission" date="2019-01" db="EMBL/GenBank/DDBJ databases">
        <title>Sequencing of cultivated peanut Arachis hypogaea provides insights into genome evolution and oil improvement.</title>
        <authorList>
            <person name="Chen X."/>
        </authorList>
    </citation>
    <scope>NUCLEOTIDE SEQUENCE [LARGE SCALE GENOMIC DNA]</scope>
    <source>
        <strain evidence="3">cv. Fuhuasheng</strain>
        <tissue evidence="2">Leaves</tissue>
    </source>
</reference>
<keyword evidence="3" id="KW-1185">Reference proteome</keyword>
<feature type="compositionally biased region" description="Basic residues" evidence="1">
    <location>
        <begin position="80"/>
        <end position="92"/>
    </location>
</feature>
<evidence type="ECO:0000313" key="3">
    <source>
        <dbReference type="Proteomes" id="UP000289738"/>
    </source>
</evidence>
<feature type="compositionally biased region" description="Polar residues" evidence="1">
    <location>
        <begin position="112"/>
        <end position="122"/>
    </location>
</feature>
<name>A0A445DCH4_ARAHY</name>